<dbReference type="Proteomes" id="UP000247810">
    <property type="component" value="Unassembled WGS sequence"/>
</dbReference>
<evidence type="ECO:0000313" key="4">
    <source>
        <dbReference type="Proteomes" id="UP000247810"/>
    </source>
</evidence>
<keyword evidence="2" id="KW-0812">Transmembrane</keyword>
<evidence type="ECO:0000313" key="3">
    <source>
        <dbReference type="EMBL" id="PYH95619.1"/>
    </source>
</evidence>
<evidence type="ECO:0000256" key="2">
    <source>
        <dbReference type="SAM" id="Phobius"/>
    </source>
</evidence>
<dbReference type="InterPro" id="IPR053143">
    <property type="entry name" value="Arylsulfate_ST"/>
</dbReference>
<organism evidence="3 4">
    <name type="scientific">Aspergillus ellipticus CBS 707.79</name>
    <dbReference type="NCBI Taxonomy" id="1448320"/>
    <lineage>
        <taxon>Eukaryota</taxon>
        <taxon>Fungi</taxon>
        <taxon>Dikarya</taxon>
        <taxon>Ascomycota</taxon>
        <taxon>Pezizomycotina</taxon>
        <taxon>Eurotiomycetes</taxon>
        <taxon>Eurotiomycetidae</taxon>
        <taxon>Eurotiales</taxon>
        <taxon>Aspergillaceae</taxon>
        <taxon>Aspergillus</taxon>
        <taxon>Aspergillus subgen. Circumdati</taxon>
    </lineage>
</organism>
<dbReference type="VEuPathDB" id="FungiDB:BO71DRAFT_428881"/>
<dbReference type="PANTHER" id="PTHR35340">
    <property type="entry name" value="PQQ ENZYME REPEAT PROTEIN-RELATED"/>
    <property type="match status" value="1"/>
</dbReference>
<keyword evidence="4" id="KW-1185">Reference proteome</keyword>
<sequence>MIPFRSFYSSLAIRLVFITYFTICLSTATIFVSSDDSDLVSYVTLPDHRVLKCNITYYDRQAVAPGYWFVAPYWITGGEPYTNRWMPYQIGPYIFDQDGTVIGLDLENANGTVLNNRYQITGSTPVNDKHEFYVYAPGRSLAIHHRREVVDLWKIGMPGVPRLVKLHGFRDIDYTTGEIFFEWDSQGHVPLDESFIAVEAGPPDDPADYLHANSVEKTKDKNGTVSLNPPSPSCPT</sequence>
<dbReference type="OrthoDB" id="5427350at2759"/>
<evidence type="ECO:0000256" key="1">
    <source>
        <dbReference type="SAM" id="MobiDB-lite"/>
    </source>
</evidence>
<accession>A0A319DE06</accession>
<keyword evidence="2" id="KW-1133">Transmembrane helix</keyword>
<keyword evidence="2" id="KW-0472">Membrane</keyword>
<name>A0A319DE06_9EURO</name>
<reference evidence="3 4" key="1">
    <citation type="submission" date="2018-02" db="EMBL/GenBank/DDBJ databases">
        <title>The genomes of Aspergillus section Nigri reveals drivers in fungal speciation.</title>
        <authorList>
            <consortium name="DOE Joint Genome Institute"/>
            <person name="Vesth T.C."/>
            <person name="Nybo J."/>
            <person name="Theobald S."/>
            <person name="Brandl J."/>
            <person name="Frisvad J.C."/>
            <person name="Nielsen K.F."/>
            <person name="Lyhne E.K."/>
            <person name="Kogle M.E."/>
            <person name="Kuo A."/>
            <person name="Riley R."/>
            <person name="Clum A."/>
            <person name="Nolan M."/>
            <person name="Lipzen A."/>
            <person name="Salamov A."/>
            <person name="Henrissat B."/>
            <person name="Wiebenga A."/>
            <person name="De vries R.P."/>
            <person name="Grigoriev I.V."/>
            <person name="Mortensen U.H."/>
            <person name="Andersen M.R."/>
            <person name="Baker S.E."/>
        </authorList>
    </citation>
    <scope>NUCLEOTIDE SEQUENCE [LARGE SCALE GENOMIC DNA]</scope>
    <source>
        <strain evidence="3 4">CBS 707.79</strain>
    </source>
</reference>
<dbReference type="PANTHER" id="PTHR35340:SF8">
    <property type="entry name" value="ASST-DOMAIN-CONTAINING PROTEIN"/>
    <property type="match status" value="1"/>
</dbReference>
<gene>
    <name evidence="3" type="ORF">BO71DRAFT_428881</name>
</gene>
<protein>
    <submittedName>
        <fullName evidence="3">Uncharacterized protein</fullName>
    </submittedName>
</protein>
<dbReference type="STRING" id="1448320.A0A319DE06"/>
<feature type="transmembrane region" description="Helical" evidence="2">
    <location>
        <begin position="12"/>
        <end position="32"/>
    </location>
</feature>
<dbReference type="EMBL" id="KZ825850">
    <property type="protein sequence ID" value="PYH95619.1"/>
    <property type="molecule type" value="Genomic_DNA"/>
</dbReference>
<dbReference type="AlphaFoldDB" id="A0A319DE06"/>
<proteinExistence type="predicted"/>
<feature type="region of interest" description="Disordered" evidence="1">
    <location>
        <begin position="215"/>
        <end position="236"/>
    </location>
</feature>